<dbReference type="InterPro" id="IPR023823">
    <property type="entry name" value="CHP04066_peptide_maturation"/>
</dbReference>
<dbReference type="EMBL" id="FOWD01000001">
    <property type="protein sequence ID" value="SFN74380.1"/>
    <property type="molecule type" value="Genomic_DNA"/>
</dbReference>
<evidence type="ECO:0000313" key="1">
    <source>
        <dbReference type="EMBL" id="SFN74380.1"/>
    </source>
</evidence>
<keyword evidence="2" id="KW-1185">Reference proteome</keyword>
<protein>
    <submittedName>
        <fullName evidence="1">Peptide maturation system protein, TIGR04066 family</fullName>
    </submittedName>
</protein>
<dbReference type="Gene3D" id="3.40.50.300">
    <property type="entry name" value="P-loop containing nucleotide triphosphate hydrolases"/>
    <property type="match status" value="1"/>
</dbReference>
<dbReference type="NCBIfam" id="TIGR04066">
    <property type="entry name" value="nat_prod_clost"/>
    <property type="match status" value="1"/>
</dbReference>
<dbReference type="AlphaFoldDB" id="A0A1I5BIA2"/>
<accession>A0A1I5BIA2</accession>
<evidence type="ECO:0000313" key="2">
    <source>
        <dbReference type="Proteomes" id="UP000198806"/>
    </source>
</evidence>
<name>A0A1I5BIA2_9FIRM</name>
<dbReference type="InterPro" id="IPR027417">
    <property type="entry name" value="P-loop_NTPase"/>
</dbReference>
<gene>
    <name evidence="1" type="ORF">SAMN04489757_10122</name>
</gene>
<reference evidence="1 2" key="1">
    <citation type="submission" date="2016-10" db="EMBL/GenBank/DDBJ databases">
        <authorList>
            <person name="de Groot N.N."/>
        </authorList>
    </citation>
    <scope>NUCLEOTIDE SEQUENCE [LARGE SCALE GENOMIC DNA]</scope>
    <source>
        <strain evidence="1 2">DSM 1283</strain>
    </source>
</reference>
<organism evidence="1 2">
    <name type="scientific">Anaerocolumna aminovalerica</name>
    <dbReference type="NCBI Taxonomy" id="1527"/>
    <lineage>
        <taxon>Bacteria</taxon>
        <taxon>Bacillati</taxon>
        <taxon>Bacillota</taxon>
        <taxon>Clostridia</taxon>
        <taxon>Lachnospirales</taxon>
        <taxon>Lachnospiraceae</taxon>
        <taxon>Anaerocolumna</taxon>
    </lineage>
</organism>
<sequence>MYNKLLIFPFGKNTSPIVRNLSLLNYDSVSLVSPKSWGFAGKDACIVDGGDFTEVKVSYDFEEELKSCNNILFVFENENITIQSYIDKIQKCIKINKKVFITPELREFLNDSINAIYDNITVLKWNNPKANFSFSEILPIEVPVIIVLGSGDNCNKFDIQLSLRKYFRQNDYIVSQLGTKSYCELMGFKALPKFLFENISLDSKIIALNHYMYDLVKEESPDVFILGVPGGVMPYSAEIPNGFGELAFIITNAVKPDIAIYSTYTNGVDLDSLREMKKRIRYKYDSDIEFINVANSRILVNNDANPFFEYRTIDSNNILNKINTVPTSDFTMFNVLNETSSNLVNEKILESLTNNNL</sequence>
<proteinExistence type="predicted"/>
<dbReference type="STRING" id="1527.SAMN04489757_10122"/>
<dbReference type="Proteomes" id="UP000198806">
    <property type="component" value="Unassembled WGS sequence"/>
</dbReference>
<dbReference type="RefSeq" id="WP_170847835.1">
    <property type="nucleotide sequence ID" value="NZ_BAABFM010000003.1"/>
</dbReference>